<dbReference type="RefSeq" id="WP_005924275.1">
    <property type="nucleotide sequence ID" value="NZ_CABKSE010000001.1"/>
</dbReference>
<protein>
    <submittedName>
        <fullName evidence="2">DUF4890 domain-containing protein</fullName>
    </submittedName>
</protein>
<dbReference type="InterPro" id="IPR032612">
    <property type="entry name" value="DUF4890"/>
</dbReference>
<dbReference type="AlphaFoldDB" id="A0A7J4XGC1"/>
<evidence type="ECO:0000313" key="3">
    <source>
        <dbReference type="Proteomes" id="UP000422221"/>
    </source>
</evidence>
<reference evidence="2 3" key="1">
    <citation type="journal article" date="2019" name="Nat. Med.">
        <title>A library of human gut bacterial isolates paired with longitudinal multiomics data enables mechanistic microbiome research.</title>
        <authorList>
            <person name="Poyet M."/>
            <person name="Groussin M."/>
            <person name="Gibbons S.M."/>
            <person name="Avila-Pacheco J."/>
            <person name="Jiang X."/>
            <person name="Kearney S.M."/>
            <person name="Perrotta A.R."/>
            <person name="Berdy B."/>
            <person name="Zhao S."/>
            <person name="Lieberman T.D."/>
            <person name="Swanson P.K."/>
            <person name="Smith M."/>
            <person name="Roesemann S."/>
            <person name="Alexander J.E."/>
            <person name="Rich S.A."/>
            <person name="Livny J."/>
            <person name="Vlamakis H."/>
            <person name="Clish C."/>
            <person name="Bullock K."/>
            <person name="Deik A."/>
            <person name="Scott J."/>
            <person name="Pierce K.A."/>
            <person name="Xavier R.J."/>
            <person name="Alm E.J."/>
        </authorList>
    </citation>
    <scope>NUCLEOTIDE SEQUENCE [LARGE SCALE GENOMIC DNA]</scope>
    <source>
        <strain evidence="2 3">BIOML-A10</strain>
    </source>
</reference>
<dbReference type="GeneID" id="93116453"/>
<name>A0A7J4XGC1_9BACE</name>
<sequence length="144" mass="16998">MKRIAFLMIALFMIGGVVMAQGQRGEHKKMTPAERAEKMTERMVKEYSLNDAQKKQLLEVNLARCEKMDARMSMRPDVNGKKDGKKAPQMTKEEREKMRAEMKNANDEYNAQLQKIMTEEQYASYTKKQSEREQRMKEGRRERK</sequence>
<evidence type="ECO:0000256" key="1">
    <source>
        <dbReference type="SAM" id="MobiDB-lite"/>
    </source>
</evidence>
<gene>
    <name evidence="2" type="ORF">F3F73_15805</name>
</gene>
<feature type="compositionally biased region" description="Polar residues" evidence="1">
    <location>
        <begin position="107"/>
        <end position="127"/>
    </location>
</feature>
<evidence type="ECO:0000313" key="2">
    <source>
        <dbReference type="EMBL" id="KAA3761983.1"/>
    </source>
</evidence>
<feature type="compositionally biased region" description="Basic and acidic residues" evidence="1">
    <location>
        <begin position="128"/>
        <end position="144"/>
    </location>
</feature>
<dbReference type="Pfam" id="PF16231">
    <property type="entry name" value="DUF4890"/>
    <property type="match status" value="1"/>
</dbReference>
<comment type="caution">
    <text evidence="2">The sequence shown here is derived from an EMBL/GenBank/DDBJ whole genome shotgun (WGS) entry which is preliminary data.</text>
</comment>
<organism evidence="2 3">
    <name type="scientific">Bacteroides salyersiae</name>
    <dbReference type="NCBI Taxonomy" id="291644"/>
    <lineage>
        <taxon>Bacteria</taxon>
        <taxon>Pseudomonadati</taxon>
        <taxon>Bacteroidota</taxon>
        <taxon>Bacteroidia</taxon>
        <taxon>Bacteroidales</taxon>
        <taxon>Bacteroidaceae</taxon>
        <taxon>Bacteroides</taxon>
    </lineage>
</organism>
<proteinExistence type="predicted"/>
<feature type="region of interest" description="Disordered" evidence="1">
    <location>
        <begin position="70"/>
        <end position="144"/>
    </location>
</feature>
<dbReference type="EMBL" id="VWMK01000016">
    <property type="protein sequence ID" value="KAA3761983.1"/>
    <property type="molecule type" value="Genomic_DNA"/>
</dbReference>
<dbReference type="Proteomes" id="UP000422221">
    <property type="component" value="Unassembled WGS sequence"/>
</dbReference>
<accession>A0A7J4XGC1</accession>
<feature type="compositionally biased region" description="Basic and acidic residues" evidence="1">
    <location>
        <begin position="70"/>
        <end position="106"/>
    </location>
</feature>